<feature type="signal peptide" evidence="1">
    <location>
        <begin position="1"/>
        <end position="25"/>
    </location>
</feature>
<evidence type="ECO:0000313" key="2">
    <source>
        <dbReference type="EMBL" id="MEA5404552.1"/>
    </source>
</evidence>
<accession>A0ABU5S7W9</accession>
<feature type="chain" id="PRO_5046747505" evidence="1">
    <location>
        <begin position="26"/>
        <end position="559"/>
    </location>
</feature>
<gene>
    <name evidence="2" type="ORF">VB776_16590</name>
</gene>
<dbReference type="Proteomes" id="UP001303899">
    <property type="component" value="Unassembled WGS sequence"/>
</dbReference>
<keyword evidence="1" id="KW-0732">Signal</keyword>
<protein>
    <submittedName>
        <fullName evidence="2">Capsule assembly Wzi family protein</fullName>
    </submittedName>
</protein>
<dbReference type="InterPro" id="IPR026950">
    <property type="entry name" value="Caps_assemb_Wzi"/>
</dbReference>
<evidence type="ECO:0000256" key="1">
    <source>
        <dbReference type="SAM" id="SignalP"/>
    </source>
</evidence>
<sequence length="559" mass="63736">MRKFTKLLTILTLPFLYLLAFQAKAQVVYEPSYKTVYPFLSRLAQKGVIDLNDVTLPLSRNYILSKLDTLNNHTQLLTSLEKEELVFYLKEYTIEKNLSEGLTAEKPFQSILQAKNNDRIRFAAYQDKQFAFNIQPIIGYQVESIDNASISQRWIGAWIYGYLGKSIGYSVDFRNSQLNNLTSTYDYKKNFSPDQGRIGDLLVNGSRFDFSTINASITAQWKWGHATFGKTPLTFGYGTAGKLILSEKAPTYPQIRLDINPVKWLSFTYAHGWLNSNLVDSSSIYATSVPGRSQFEYRGKYLAFHALTLKPLKGLSFSIGESTIYNDNIKLAYLIPIALFSGMNHYLGEASSGKNATNTISNSQIFLQLSSRNHIPKTHLYGSFFVDEIELSLTGGNAIERNNRNHTAYQVGASISDFPVNNLNLTLEYTKVQPFTYVHFIEAQTYQNSNNNLGYWTGANSDQLFAQFHYRVLRGLDIKLMYNYIRKGAIGSGQQQTDFKTNYPFLWGTQRKYDFVQAQVQYEFVHDLFFKLNFLSGNNTNTISNTNSKSFSMSVNYSF</sequence>
<dbReference type="EMBL" id="JAYGIL010000022">
    <property type="protein sequence ID" value="MEA5404552.1"/>
    <property type="molecule type" value="Genomic_DNA"/>
</dbReference>
<dbReference type="RefSeq" id="WP_323697966.1">
    <property type="nucleotide sequence ID" value="NZ_JAYGIL010000022.1"/>
</dbReference>
<dbReference type="Pfam" id="PF14052">
    <property type="entry name" value="Caps_assemb_Wzi"/>
    <property type="match status" value="1"/>
</dbReference>
<organism evidence="2 3">
    <name type="scientific">Arcicella gelida</name>
    <dbReference type="NCBI Taxonomy" id="2984195"/>
    <lineage>
        <taxon>Bacteria</taxon>
        <taxon>Pseudomonadati</taxon>
        <taxon>Bacteroidota</taxon>
        <taxon>Cytophagia</taxon>
        <taxon>Cytophagales</taxon>
        <taxon>Flectobacillaceae</taxon>
        <taxon>Arcicella</taxon>
    </lineage>
</organism>
<reference evidence="2 3" key="1">
    <citation type="submission" date="2023-12" db="EMBL/GenBank/DDBJ databases">
        <title>Novel species of the genus Arcicella isolated from rivers.</title>
        <authorList>
            <person name="Lu H."/>
        </authorList>
    </citation>
    <scope>NUCLEOTIDE SEQUENCE [LARGE SCALE GENOMIC DNA]</scope>
    <source>
        <strain evidence="2 3">DC2W</strain>
    </source>
</reference>
<dbReference type="Gene3D" id="2.40.160.130">
    <property type="entry name" value="Capsule assembly protein Wzi"/>
    <property type="match status" value="1"/>
</dbReference>
<proteinExistence type="predicted"/>
<keyword evidence="3" id="KW-1185">Reference proteome</keyword>
<evidence type="ECO:0000313" key="3">
    <source>
        <dbReference type="Proteomes" id="UP001303899"/>
    </source>
</evidence>
<dbReference type="InterPro" id="IPR038636">
    <property type="entry name" value="Wzi_sf"/>
</dbReference>
<name>A0ABU5S7W9_9BACT</name>
<comment type="caution">
    <text evidence="2">The sequence shown here is derived from an EMBL/GenBank/DDBJ whole genome shotgun (WGS) entry which is preliminary data.</text>
</comment>